<reference evidence="3" key="2">
    <citation type="submission" date="2023-05" db="EMBL/GenBank/DDBJ databases">
        <authorList>
            <person name="Schelkunov M.I."/>
        </authorList>
    </citation>
    <scope>NUCLEOTIDE SEQUENCE</scope>
    <source>
        <strain evidence="3">Hsosn_3</strain>
        <tissue evidence="3">Leaf</tissue>
    </source>
</reference>
<dbReference type="EMBL" id="JAUIZM010000003">
    <property type="protein sequence ID" value="KAK1394189.1"/>
    <property type="molecule type" value="Genomic_DNA"/>
</dbReference>
<protein>
    <recommendedName>
        <fullName evidence="2">Retroviral polymerase SH3-like domain-containing protein</fullName>
    </recommendedName>
</protein>
<comment type="caution">
    <text evidence="3">The sequence shown here is derived from an EMBL/GenBank/DDBJ whole genome shotgun (WGS) entry which is preliminary data.</text>
</comment>
<gene>
    <name evidence="3" type="ORF">POM88_013245</name>
</gene>
<evidence type="ECO:0000259" key="2">
    <source>
        <dbReference type="Pfam" id="PF25597"/>
    </source>
</evidence>
<proteinExistence type="predicted"/>
<keyword evidence="4" id="KW-1185">Reference proteome</keyword>
<feature type="region of interest" description="Disordered" evidence="1">
    <location>
        <begin position="123"/>
        <end position="145"/>
    </location>
</feature>
<dbReference type="Proteomes" id="UP001237642">
    <property type="component" value="Unassembled WGS sequence"/>
</dbReference>
<feature type="compositionally biased region" description="Polar residues" evidence="1">
    <location>
        <begin position="123"/>
        <end position="137"/>
    </location>
</feature>
<evidence type="ECO:0000256" key="1">
    <source>
        <dbReference type="SAM" id="MobiDB-lite"/>
    </source>
</evidence>
<dbReference type="Pfam" id="PF25597">
    <property type="entry name" value="SH3_retrovirus"/>
    <property type="match status" value="1"/>
</dbReference>
<organism evidence="3 4">
    <name type="scientific">Heracleum sosnowskyi</name>
    <dbReference type="NCBI Taxonomy" id="360622"/>
    <lineage>
        <taxon>Eukaryota</taxon>
        <taxon>Viridiplantae</taxon>
        <taxon>Streptophyta</taxon>
        <taxon>Embryophyta</taxon>
        <taxon>Tracheophyta</taxon>
        <taxon>Spermatophyta</taxon>
        <taxon>Magnoliopsida</taxon>
        <taxon>eudicotyledons</taxon>
        <taxon>Gunneridae</taxon>
        <taxon>Pentapetalae</taxon>
        <taxon>asterids</taxon>
        <taxon>campanulids</taxon>
        <taxon>Apiales</taxon>
        <taxon>Apiaceae</taxon>
        <taxon>Apioideae</taxon>
        <taxon>apioid superclade</taxon>
        <taxon>Tordylieae</taxon>
        <taxon>Tordyliinae</taxon>
        <taxon>Heracleum</taxon>
    </lineage>
</organism>
<feature type="region of interest" description="Disordered" evidence="1">
    <location>
        <begin position="97"/>
        <end position="116"/>
    </location>
</feature>
<evidence type="ECO:0000313" key="3">
    <source>
        <dbReference type="EMBL" id="KAK1394189.1"/>
    </source>
</evidence>
<reference evidence="3" key="1">
    <citation type="submission" date="2023-02" db="EMBL/GenBank/DDBJ databases">
        <title>Genome of toxic invasive species Heracleum sosnowskyi carries increased number of genes despite the absence of recent whole-genome duplications.</title>
        <authorList>
            <person name="Schelkunov M."/>
            <person name="Shtratnikova V."/>
            <person name="Makarenko M."/>
            <person name="Klepikova A."/>
            <person name="Omelchenko D."/>
            <person name="Novikova G."/>
            <person name="Obukhova E."/>
            <person name="Bogdanov V."/>
            <person name="Penin A."/>
            <person name="Logacheva M."/>
        </authorList>
    </citation>
    <scope>NUCLEOTIDE SEQUENCE</scope>
    <source>
        <strain evidence="3">Hsosn_3</strain>
        <tissue evidence="3">Leaf</tissue>
    </source>
</reference>
<dbReference type="AlphaFoldDB" id="A0AAD8N2I4"/>
<name>A0AAD8N2I4_9APIA</name>
<feature type="domain" description="Retroviral polymerase SH3-like" evidence="2">
    <location>
        <begin position="6"/>
        <end position="55"/>
    </location>
</feature>
<dbReference type="InterPro" id="IPR057670">
    <property type="entry name" value="SH3_retrovirus"/>
</dbReference>
<evidence type="ECO:0000313" key="4">
    <source>
        <dbReference type="Proteomes" id="UP001237642"/>
    </source>
</evidence>
<sequence length="154" mass="16893">MSIHDSDKLAPHAVSTVFIGYSVTQKGYKLFDPLTHKVFVSRHVIFTEFLFPFATLTSSFNSLLYTPPGPTYSGDVDISSTPLADYHTLDVDVDIDVAPTPSPQSSTSDSVLDNSTLHCDHNASSSPIQHISQSNPHPSVPQRLSLRHKVRLFG</sequence>
<accession>A0AAD8N2I4</accession>